<gene>
    <name evidence="2" type="ORF">QBC32DRAFT_375752</name>
</gene>
<organism evidence="2 3">
    <name type="scientific">Pseudoneurospora amorphoporcata</name>
    <dbReference type="NCBI Taxonomy" id="241081"/>
    <lineage>
        <taxon>Eukaryota</taxon>
        <taxon>Fungi</taxon>
        <taxon>Dikarya</taxon>
        <taxon>Ascomycota</taxon>
        <taxon>Pezizomycotina</taxon>
        <taxon>Sordariomycetes</taxon>
        <taxon>Sordariomycetidae</taxon>
        <taxon>Sordariales</taxon>
        <taxon>Sordariaceae</taxon>
        <taxon>Pseudoneurospora</taxon>
    </lineage>
</organism>
<evidence type="ECO:0000256" key="1">
    <source>
        <dbReference type="SAM" id="MobiDB-lite"/>
    </source>
</evidence>
<reference evidence="2" key="1">
    <citation type="journal article" date="2023" name="Mol. Phylogenet. Evol.">
        <title>Genome-scale phylogeny and comparative genomics of the fungal order Sordariales.</title>
        <authorList>
            <person name="Hensen N."/>
            <person name="Bonometti L."/>
            <person name="Westerberg I."/>
            <person name="Brannstrom I.O."/>
            <person name="Guillou S."/>
            <person name="Cros-Aarteil S."/>
            <person name="Calhoun S."/>
            <person name="Haridas S."/>
            <person name="Kuo A."/>
            <person name="Mondo S."/>
            <person name="Pangilinan J."/>
            <person name="Riley R."/>
            <person name="LaButti K."/>
            <person name="Andreopoulos B."/>
            <person name="Lipzen A."/>
            <person name="Chen C."/>
            <person name="Yan M."/>
            <person name="Daum C."/>
            <person name="Ng V."/>
            <person name="Clum A."/>
            <person name="Steindorff A."/>
            <person name="Ohm R.A."/>
            <person name="Martin F."/>
            <person name="Silar P."/>
            <person name="Natvig D.O."/>
            <person name="Lalanne C."/>
            <person name="Gautier V."/>
            <person name="Ament-Velasquez S.L."/>
            <person name="Kruys A."/>
            <person name="Hutchinson M.I."/>
            <person name="Powell A.J."/>
            <person name="Barry K."/>
            <person name="Miller A.N."/>
            <person name="Grigoriev I.V."/>
            <person name="Debuchy R."/>
            <person name="Gladieux P."/>
            <person name="Hiltunen Thoren M."/>
            <person name="Johannesson H."/>
        </authorList>
    </citation>
    <scope>NUCLEOTIDE SEQUENCE</scope>
    <source>
        <strain evidence="2">CBS 626.80</strain>
    </source>
</reference>
<evidence type="ECO:0000313" key="2">
    <source>
        <dbReference type="EMBL" id="KAK3955919.1"/>
    </source>
</evidence>
<feature type="compositionally biased region" description="Pro residues" evidence="1">
    <location>
        <begin position="221"/>
        <end position="232"/>
    </location>
</feature>
<comment type="caution">
    <text evidence="2">The sequence shown here is derived from an EMBL/GenBank/DDBJ whole genome shotgun (WGS) entry which is preliminary data.</text>
</comment>
<dbReference type="EMBL" id="MU859071">
    <property type="protein sequence ID" value="KAK3955919.1"/>
    <property type="molecule type" value="Genomic_DNA"/>
</dbReference>
<keyword evidence="3" id="KW-1185">Reference proteome</keyword>
<reference evidence="2" key="2">
    <citation type="submission" date="2023-06" db="EMBL/GenBank/DDBJ databases">
        <authorList>
            <consortium name="Lawrence Berkeley National Laboratory"/>
            <person name="Mondo S.J."/>
            <person name="Hensen N."/>
            <person name="Bonometti L."/>
            <person name="Westerberg I."/>
            <person name="Brannstrom I.O."/>
            <person name="Guillou S."/>
            <person name="Cros-Aarteil S."/>
            <person name="Calhoun S."/>
            <person name="Haridas S."/>
            <person name="Kuo A."/>
            <person name="Pangilinan J."/>
            <person name="Riley R."/>
            <person name="Labutti K."/>
            <person name="Andreopoulos B."/>
            <person name="Lipzen A."/>
            <person name="Chen C."/>
            <person name="Yanf M."/>
            <person name="Daum C."/>
            <person name="Ng V."/>
            <person name="Clum A."/>
            <person name="Steindorff A."/>
            <person name="Ohm R."/>
            <person name="Martin F."/>
            <person name="Silar P."/>
            <person name="Natvig D."/>
            <person name="Lalanne C."/>
            <person name="Gautier V."/>
            <person name="Ament-Velasquez S.L."/>
            <person name="Kruys A."/>
            <person name="Hutchinson M.I."/>
            <person name="Powell A.J."/>
            <person name="Barry K."/>
            <person name="Miller A.N."/>
            <person name="Grigoriev I.V."/>
            <person name="Debuchy R."/>
            <person name="Gladieux P."/>
            <person name="Thoren M.H."/>
            <person name="Johannesson H."/>
        </authorList>
    </citation>
    <scope>NUCLEOTIDE SEQUENCE</scope>
    <source>
        <strain evidence="2">CBS 626.80</strain>
    </source>
</reference>
<dbReference type="AlphaFoldDB" id="A0AAN6P3T0"/>
<evidence type="ECO:0000313" key="3">
    <source>
        <dbReference type="Proteomes" id="UP001303222"/>
    </source>
</evidence>
<proteinExistence type="predicted"/>
<feature type="region of interest" description="Disordered" evidence="1">
    <location>
        <begin position="120"/>
        <end position="141"/>
    </location>
</feature>
<sequence length="232" mass="25792">MKLEAGPVRRRSEEQLAFRTVPAMDLYGSRYSRMVCPYQTAELHCTPALRCVRNHREKLSQKSLPTSSNLIAQCPSGWHPPYARKSTYDNNIVALLARRTGSLAVSLDLSGVRAEGASSTLPDHCDSASNLPRPHKLRHPLGPEMGLKMEISRQKEMGPSKLAPSCLLMGVSKRERYMGTYRDTLLSCDVFNTTFTTAKMITRTSQSVNFGRGAYDTTGVPKPPQPPKPSRR</sequence>
<protein>
    <submittedName>
        <fullName evidence="2">Uncharacterized protein</fullName>
    </submittedName>
</protein>
<accession>A0AAN6P3T0</accession>
<feature type="region of interest" description="Disordered" evidence="1">
    <location>
        <begin position="210"/>
        <end position="232"/>
    </location>
</feature>
<dbReference type="Proteomes" id="UP001303222">
    <property type="component" value="Unassembled WGS sequence"/>
</dbReference>
<name>A0AAN6P3T0_9PEZI</name>